<name>A0ABY4AX48_9MICO</name>
<evidence type="ECO:0000313" key="5">
    <source>
        <dbReference type="EMBL" id="UOE27404.1"/>
    </source>
</evidence>
<evidence type="ECO:0000256" key="1">
    <source>
        <dbReference type="ARBA" id="ARBA00023015"/>
    </source>
</evidence>
<dbReference type="InterPro" id="IPR018356">
    <property type="entry name" value="Tscrpt_reg_HTH_DeoR_CS"/>
</dbReference>
<feature type="domain" description="HTH deoR-type" evidence="4">
    <location>
        <begin position="4"/>
        <end position="59"/>
    </location>
</feature>
<dbReference type="InterPro" id="IPR057727">
    <property type="entry name" value="WCX_dom"/>
</dbReference>
<dbReference type="InterPro" id="IPR013196">
    <property type="entry name" value="HTH_11"/>
</dbReference>
<organism evidence="5 6">
    <name type="scientific">Agromyces soli</name>
    <dbReference type="NCBI Taxonomy" id="659012"/>
    <lineage>
        <taxon>Bacteria</taxon>
        <taxon>Bacillati</taxon>
        <taxon>Actinomycetota</taxon>
        <taxon>Actinomycetes</taxon>
        <taxon>Micrococcales</taxon>
        <taxon>Microbacteriaceae</taxon>
        <taxon>Agromyces</taxon>
    </lineage>
</organism>
<dbReference type="Proteomes" id="UP000831304">
    <property type="component" value="Chromosome"/>
</dbReference>
<dbReference type="InterPro" id="IPR026881">
    <property type="entry name" value="WYL_dom"/>
</dbReference>
<evidence type="ECO:0000259" key="4">
    <source>
        <dbReference type="PROSITE" id="PS51000"/>
    </source>
</evidence>
<evidence type="ECO:0000313" key="6">
    <source>
        <dbReference type="Proteomes" id="UP000831304"/>
    </source>
</evidence>
<keyword evidence="1" id="KW-0805">Transcription regulation</keyword>
<sequence>MLESSVRMLRLLALLQSRREWAGAELADRLDVTTRTIRNDIERLRILGYRVDSSPGVAGGYRLAAGSALPPLLLDDEEAVAVAVGLRAAAAGSVTGIEEASLRALAKLEQTLPPRLRHRVDALRDATVSAAGGGPTVDATVLETIAAAARDHERLRFAYESADGTASERLVEPHGLVFTGRRWYLLAWDLDRDDWRSFRADRVEPGPPTARRFIPREPPEGGAAAHVLRGIGSASWPVRARIRFDVAQAELLQRLEPPAGLVTPIDERHCLVETGSNTLHDLAVYLGRLGLPFAVVEPPELGEVIAGLARAFTAASAAGRA</sequence>
<dbReference type="PROSITE" id="PS52050">
    <property type="entry name" value="WYL"/>
    <property type="match status" value="1"/>
</dbReference>
<dbReference type="SUPFAM" id="SSF46785">
    <property type="entry name" value="Winged helix' DNA-binding domain"/>
    <property type="match status" value="1"/>
</dbReference>
<dbReference type="Pfam" id="PF13280">
    <property type="entry name" value="WYL"/>
    <property type="match status" value="1"/>
</dbReference>
<evidence type="ECO:0000256" key="2">
    <source>
        <dbReference type="ARBA" id="ARBA00023125"/>
    </source>
</evidence>
<dbReference type="RefSeq" id="WP_243570238.1">
    <property type="nucleotide sequence ID" value="NZ_BAAARD010000009.1"/>
</dbReference>
<reference evidence="5 6" key="1">
    <citation type="submission" date="2022-03" db="EMBL/GenBank/DDBJ databases">
        <title>Agromyces sp. isolated from the gut of P. brevitarsis seulensis larvae.</title>
        <authorList>
            <person name="Won M."/>
            <person name="Kwon S.-W."/>
        </authorList>
    </citation>
    <scope>NUCLEOTIDE SEQUENCE [LARGE SCALE GENOMIC DNA]</scope>
    <source>
        <strain evidence="5 6">KACC 16215</strain>
    </source>
</reference>
<dbReference type="PANTHER" id="PTHR34580:SF3">
    <property type="entry name" value="PROTEIN PAFB"/>
    <property type="match status" value="1"/>
</dbReference>
<protein>
    <submittedName>
        <fullName evidence="5">YafY family transcriptional regulator</fullName>
    </submittedName>
</protein>
<gene>
    <name evidence="5" type="ORF">MTP13_06375</name>
</gene>
<dbReference type="InterPro" id="IPR036390">
    <property type="entry name" value="WH_DNA-bd_sf"/>
</dbReference>
<keyword evidence="3" id="KW-0804">Transcription</keyword>
<dbReference type="InterPro" id="IPR036388">
    <property type="entry name" value="WH-like_DNA-bd_sf"/>
</dbReference>
<proteinExistence type="predicted"/>
<dbReference type="Gene3D" id="1.10.10.10">
    <property type="entry name" value="Winged helix-like DNA-binding domain superfamily/Winged helix DNA-binding domain"/>
    <property type="match status" value="1"/>
</dbReference>
<keyword evidence="2" id="KW-0238">DNA-binding</keyword>
<dbReference type="InterPro" id="IPR001034">
    <property type="entry name" value="DeoR_HTH"/>
</dbReference>
<dbReference type="Pfam" id="PF08279">
    <property type="entry name" value="HTH_11"/>
    <property type="match status" value="1"/>
</dbReference>
<dbReference type="PANTHER" id="PTHR34580">
    <property type="match status" value="1"/>
</dbReference>
<accession>A0ABY4AX48</accession>
<dbReference type="PROSITE" id="PS00894">
    <property type="entry name" value="HTH_DEOR_1"/>
    <property type="match status" value="1"/>
</dbReference>
<dbReference type="InterPro" id="IPR051534">
    <property type="entry name" value="CBASS_pafABC_assoc_protein"/>
</dbReference>
<dbReference type="Pfam" id="PF25583">
    <property type="entry name" value="WCX"/>
    <property type="match status" value="1"/>
</dbReference>
<evidence type="ECO:0000256" key="3">
    <source>
        <dbReference type="ARBA" id="ARBA00023163"/>
    </source>
</evidence>
<dbReference type="EMBL" id="CP094533">
    <property type="protein sequence ID" value="UOE27404.1"/>
    <property type="molecule type" value="Genomic_DNA"/>
</dbReference>
<dbReference type="PROSITE" id="PS51000">
    <property type="entry name" value="HTH_DEOR_2"/>
    <property type="match status" value="1"/>
</dbReference>
<keyword evidence="6" id="KW-1185">Reference proteome</keyword>